<dbReference type="Proteomes" id="UP000095751">
    <property type="component" value="Unassembled WGS sequence"/>
</dbReference>
<keyword evidence="2" id="KW-1185">Reference proteome</keyword>
<gene>
    <name evidence="1" type="ORF">FRACYDRAFT_221117</name>
</gene>
<dbReference type="KEGG" id="fcy:FRACYDRAFT_221117"/>
<accession>A0A1E7ENY1</accession>
<evidence type="ECO:0000313" key="2">
    <source>
        <dbReference type="Proteomes" id="UP000095751"/>
    </source>
</evidence>
<sequence length="51" mass="5623">MGGATSKEELEKATIIKMKNVTGEKDDSVCIALLKDNGYNMKESIEAYLEI</sequence>
<protein>
    <recommendedName>
        <fullName evidence="3">UBA domain-containing protein</fullName>
    </recommendedName>
</protein>
<evidence type="ECO:0000313" key="1">
    <source>
        <dbReference type="EMBL" id="OEU07641.1"/>
    </source>
</evidence>
<dbReference type="EMBL" id="KV784384">
    <property type="protein sequence ID" value="OEU07641.1"/>
    <property type="molecule type" value="Genomic_DNA"/>
</dbReference>
<reference evidence="1 2" key="1">
    <citation type="submission" date="2016-09" db="EMBL/GenBank/DDBJ databases">
        <title>Extensive genetic diversity and differential bi-allelic expression allows diatom success in the polar Southern Ocean.</title>
        <authorList>
            <consortium name="DOE Joint Genome Institute"/>
            <person name="Mock T."/>
            <person name="Otillar R.P."/>
            <person name="Strauss J."/>
            <person name="Dupont C."/>
            <person name="Frickenhaus S."/>
            <person name="Maumus F."/>
            <person name="Mcmullan M."/>
            <person name="Sanges R."/>
            <person name="Schmutz J."/>
            <person name="Toseland A."/>
            <person name="Valas R."/>
            <person name="Veluchamy A."/>
            <person name="Ward B.J."/>
            <person name="Allen A."/>
            <person name="Barry K."/>
            <person name="Falciatore A."/>
            <person name="Ferrante M."/>
            <person name="Fortunato A.E."/>
            <person name="Gloeckner G."/>
            <person name="Gruber A."/>
            <person name="Hipkin R."/>
            <person name="Janech M."/>
            <person name="Kroth P."/>
            <person name="Leese F."/>
            <person name="Lindquist E."/>
            <person name="Lyon B.R."/>
            <person name="Martin J."/>
            <person name="Mayer C."/>
            <person name="Parker M."/>
            <person name="Quesneville H."/>
            <person name="Raymond J."/>
            <person name="Uhlig C."/>
            <person name="Valentin K.U."/>
            <person name="Worden A.Z."/>
            <person name="Armbrust E.V."/>
            <person name="Bowler C."/>
            <person name="Green B."/>
            <person name="Moulton V."/>
            <person name="Van Oosterhout C."/>
            <person name="Grigoriev I."/>
        </authorList>
    </citation>
    <scope>NUCLEOTIDE SEQUENCE [LARGE SCALE GENOMIC DNA]</scope>
    <source>
        <strain evidence="1 2">CCMP1102</strain>
    </source>
</reference>
<dbReference type="OrthoDB" id="44035at2759"/>
<name>A0A1E7ENY1_9STRA</name>
<proteinExistence type="predicted"/>
<dbReference type="InParanoid" id="A0A1E7ENY1"/>
<evidence type="ECO:0008006" key="3">
    <source>
        <dbReference type="Google" id="ProtNLM"/>
    </source>
</evidence>
<organism evidence="1 2">
    <name type="scientific">Fragilariopsis cylindrus CCMP1102</name>
    <dbReference type="NCBI Taxonomy" id="635003"/>
    <lineage>
        <taxon>Eukaryota</taxon>
        <taxon>Sar</taxon>
        <taxon>Stramenopiles</taxon>
        <taxon>Ochrophyta</taxon>
        <taxon>Bacillariophyta</taxon>
        <taxon>Bacillariophyceae</taxon>
        <taxon>Bacillariophycidae</taxon>
        <taxon>Bacillariales</taxon>
        <taxon>Bacillariaceae</taxon>
        <taxon>Fragilariopsis</taxon>
    </lineage>
</organism>
<dbReference type="AlphaFoldDB" id="A0A1E7ENY1"/>